<dbReference type="AlphaFoldDB" id="A0A9P0P279"/>
<protein>
    <submittedName>
        <fullName evidence="1">Uncharacterized protein</fullName>
    </submittedName>
</protein>
<name>A0A9P0P279_ACAOB</name>
<comment type="caution">
    <text evidence="1">The sequence shown here is derived from an EMBL/GenBank/DDBJ whole genome shotgun (WGS) entry which is preliminary data.</text>
</comment>
<gene>
    <name evidence="1" type="ORF">ACAOBT_LOCUS4685</name>
</gene>
<sequence length="77" mass="8829">MHFLIVLNLPQGGPIPKLQHYQLDKFIRSQKQDAGDDWFSGFWFQTPIPRDCTKSAETSFVSKNKRLSQTTGGIVLY</sequence>
<evidence type="ECO:0000313" key="1">
    <source>
        <dbReference type="EMBL" id="CAH1962444.1"/>
    </source>
</evidence>
<dbReference type="EMBL" id="CAKOFQ010006701">
    <property type="protein sequence ID" value="CAH1962444.1"/>
    <property type="molecule type" value="Genomic_DNA"/>
</dbReference>
<organism evidence="1 2">
    <name type="scientific">Acanthoscelides obtectus</name>
    <name type="common">Bean weevil</name>
    <name type="synonym">Bruchus obtectus</name>
    <dbReference type="NCBI Taxonomy" id="200917"/>
    <lineage>
        <taxon>Eukaryota</taxon>
        <taxon>Metazoa</taxon>
        <taxon>Ecdysozoa</taxon>
        <taxon>Arthropoda</taxon>
        <taxon>Hexapoda</taxon>
        <taxon>Insecta</taxon>
        <taxon>Pterygota</taxon>
        <taxon>Neoptera</taxon>
        <taxon>Endopterygota</taxon>
        <taxon>Coleoptera</taxon>
        <taxon>Polyphaga</taxon>
        <taxon>Cucujiformia</taxon>
        <taxon>Chrysomeloidea</taxon>
        <taxon>Chrysomelidae</taxon>
        <taxon>Bruchinae</taxon>
        <taxon>Bruchini</taxon>
        <taxon>Acanthoscelides</taxon>
    </lineage>
</organism>
<dbReference type="Proteomes" id="UP001152888">
    <property type="component" value="Unassembled WGS sequence"/>
</dbReference>
<keyword evidence="2" id="KW-1185">Reference proteome</keyword>
<accession>A0A9P0P279</accession>
<evidence type="ECO:0000313" key="2">
    <source>
        <dbReference type="Proteomes" id="UP001152888"/>
    </source>
</evidence>
<reference evidence="1" key="1">
    <citation type="submission" date="2022-03" db="EMBL/GenBank/DDBJ databases">
        <authorList>
            <person name="Sayadi A."/>
        </authorList>
    </citation>
    <scope>NUCLEOTIDE SEQUENCE</scope>
</reference>
<proteinExistence type="predicted"/>